<reference evidence="2 3" key="1">
    <citation type="submission" date="2014-08" db="EMBL/GenBank/DDBJ databases">
        <authorList>
            <person name="Moulin Lionel"/>
        </authorList>
    </citation>
    <scope>NUCLEOTIDE SEQUENCE [LARGE SCALE GENOMIC DNA]</scope>
</reference>
<dbReference type="InterPro" id="IPR011008">
    <property type="entry name" value="Dimeric_a/b-barrel"/>
</dbReference>
<dbReference type="Pfam" id="PF07045">
    <property type="entry name" value="DUF1330"/>
    <property type="match status" value="1"/>
</dbReference>
<dbReference type="InterPro" id="IPR010753">
    <property type="entry name" value="DUF1330"/>
</dbReference>
<accession>A0A090EVA1</accession>
<dbReference type="Gene3D" id="3.30.70.100">
    <property type="match status" value="1"/>
</dbReference>
<evidence type="ECO:0000313" key="3">
    <source>
        <dbReference type="Proteomes" id="UP000046373"/>
    </source>
</evidence>
<name>A0A090EVA1_MESPL</name>
<protein>
    <recommendedName>
        <fullName evidence="1">DUF1330 domain-containing protein</fullName>
    </recommendedName>
</protein>
<evidence type="ECO:0000313" key="2">
    <source>
        <dbReference type="EMBL" id="CDX35401.1"/>
    </source>
</evidence>
<dbReference type="AlphaFoldDB" id="A0A090EVA1"/>
<evidence type="ECO:0000259" key="1">
    <source>
        <dbReference type="Pfam" id="PF07045"/>
    </source>
</evidence>
<dbReference type="SUPFAM" id="SSF54909">
    <property type="entry name" value="Dimeric alpha+beta barrel"/>
    <property type="match status" value="1"/>
</dbReference>
<feature type="domain" description="DUF1330" evidence="1">
    <location>
        <begin position="2"/>
        <end position="94"/>
    </location>
</feature>
<proteinExistence type="predicted"/>
<dbReference type="Proteomes" id="UP000046373">
    <property type="component" value="Unassembled WGS sequence"/>
</dbReference>
<sequence length="97" mass="11380">MKGYWLIIGTEISDEAAQAEYRRLWKPIGQKYQARVNPSKEPPVLQEERDACRMTVIEFPSIELARACYRDPAYDEARRYALQASKRELLIFEGDLR</sequence>
<organism evidence="2 3">
    <name type="scientific">Mesorhizobium plurifarium</name>
    <dbReference type="NCBI Taxonomy" id="69974"/>
    <lineage>
        <taxon>Bacteria</taxon>
        <taxon>Pseudomonadati</taxon>
        <taxon>Pseudomonadota</taxon>
        <taxon>Alphaproteobacteria</taxon>
        <taxon>Hyphomicrobiales</taxon>
        <taxon>Phyllobacteriaceae</taxon>
        <taxon>Mesorhizobium</taxon>
    </lineage>
</organism>
<gene>
    <name evidence="2" type="ORF">MPLDJ20_20179</name>
</gene>
<dbReference type="EMBL" id="CCNB01000012">
    <property type="protein sequence ID" value="CDX35401.1"/>
    <property type="molecule type" value="Genomic_DNA"/>
</dbReference>